<proteinExistence type="predicted"/>
<name>A0A840EL95_9FLAO</name>
<accession>A0A840EL95</accession>
<organism evidence="1 2">
    <name type="scientific">Mesonia hippocampi</name>
    <dbReference type="NCBI Taxonomy" id="1628250"/>
    <lineage>
        <taxon>Bacteria</taxon>
        <taxon>Pseudomonadati</taxon>
        <taxon>Bacteroidota</taxon>
        <taxon>Flavobacteriia</taxon>
        <taxon>Flavobacteriales</taxon>
        <taxon>Flavobacteriaceae</taxon>
        <taxon>Mesonia</taxon>
    </lineage>
</organism>
<evidence type="ECO:0000313" key="2">
    <source>
        <dbReference type="Proteomes" id="UP000553034"/>
    </source>
</evidence>
<evidence type="ECO:0000313" key="1">
    <source>
        <dbReference type="EMBL" id="MBB4117895.1"/>
    </source>
</evidence>
<protein>
    <submittedName>
        <fullName evidence="1">Uncharacterized protein</fullName>
    </submittedName>
</protein>
<sequence>MKKDELLNRFEKLTTVLELSSGWGYFSPLQRTCIHQERAAIFKALDAIAFKGLKNCTPKYTLPPHLEAIANKVILDFKQH</sequence>
<reference evidence="1 2" key="1">
    <citation type="submission" date="2020-08" db="EMBL/GenBank/DDBJ databases">
        <title>Genomic Encyclopedia of Type Strains, Phase IV (KMG-IV): sequencing the most valuable type-strain genomes for metagenomic binning, comparative biology and taxonomic classification.</title>
        <authorList>
            <person name="Goeker M."/>
        </authorList>
    </citation>
    <scope>NUCLEOTIDE SEQUENCE [LARGE SCALE GENOMIC DNA]</scope>
    <source>
        <strain evidence="1 2">DSM 29568</strain>
    </source>
</reference>
<dbReference type="Proteomes" id="UP000553034">
    <property type="component" value="Unassembled WGS sequence"/>
</dbReference>
<gene>
    <name evidence="1" type="ORF">GGR32_000167</name>
</gene>
<dbReference type="RefSeq" id="WP_183475548.1">
    <property type="nucleotide sequence ID" value="NZ_JACIFO010000001.1"/>
</dbReference>
<comment type="caution">
    <text evidence="1">The sequence shown here is derived from an EMBL/GenBank/DDBJ whole genome shotgun (WGS) entry which is preliminary data.</text>
</comment>
<keyword evidence="2" id="KW-1185">Reference proteome</keyword>
<dbReference type="EMBL" id="JACIFO010000001">
    <property type="protein sequence ID" value="MBB4117895.1"/>
    <property type="molecule type" value="Genomic_DNA"/>
</dbReference>
<dbReference type="AlphaFoldDB" id="A0A840EL95"/>